<dbReference type="GO" id="GO:0000160">
    <property type="term" value="P:phosphorelay signal transduction system"/>
    <property type="evidence" value="ECO:0007669"/>
    <property type="project" value="InterPro"/>
</dbReference>
<organism evidence="3 4">
    <name type="scientific">Brevibacillus invocatus</name>
    <dbReference type="NCBI Taxonomy" id="173959"/>
    <lineage>
        <taxon>Bacteria</taxon>
        <taxon>Bacillati</taxon>
        <taxon>Bacillota</taxon>
        <taxon>Bacilli</taxon>
        <taxon>Bacillales</taxon>
        <taxon>Paenibacillaceae</taxon>
        <taxon>Brevibacillus</taxon>
    </lineage>
</organism>
<dbReference type="RefSeq" id="WP_122909276.1">
    <property type="nucleotide sequence ID" value="NZ_CBCSBE010000003.1"/>
</dbReference>
<name>A0A3M8CGG2_9BACL</name>
<accession>A0A3M8CGG2</accession>
<dbReference type="SMART" id="SM00448">
    <property type="entry name" value="REC"/>
    <property type="match status" value="1"/>
</dbReference>
<dbReference type="AlphaFoldDB" id="A0A3M8CGG2"/>
<dbReference type="InterPro" id="IPR013972">
    <property type="entry name" value="YcbB"/>
</dbReference>
<comment type="caution">
    <text evidence="3">The sequence shown here is derived from an EMBL/GenBank/DDBJ whole genome shotgun (WGS) entry which is preliminary data.</text>
</comment>
<dbReference type="InterPro" id="IPR011006">
    <property type="entry name" value="CheY-like_superfamily"/>
</dbReference>
<feature type="domain" description="Response regulatory" evidence="2">
    <location>
        <begin position="2"/>
        <end position="117"/>
    </location>
</feature>
<dbReference type="Proteomes" id="UP000282028">
    <property type="component" value="Unassembled WGS sequence"/>
</dbReference>
<dbReference type="PROSITE" id="PS50110">
    <property type="entry name" value="RESPONSE_REGULATORY"/>
    <property type="match status" value="1"/>
</dbReference>
<dbReference type="Pfam" id="PF08664">
    <property type="entry name" value="YcbB"/>
    <property type="match status" value="1"/>
</dbReference>
<feature type="modified residue" description="4-aspartylphosphate" evidence="1">
    <location>
        <position position="54"/>
    </location>
</feature>
<gene>
    <name evidence="3" type="ORF">EDM52_11760</name>
</gene>
<sequence>MRFFIVDDDPAIRSMLAQIIEDADLGVICGEAEDGMNIDLDFLEWKRVDILLIDLLMPKRDGIETVRELRGFNGKMVMISQIETKEMIAEAYSYGIEYYVTKPINRLEVISVLKKVKERLLLEQSIEGIQRSLQVLSGHTPAQASKKDAESESNLLSSTKFLLTELGMISENGSKDLLAIMDSLHQWEKENAGDNRFPSMKEIFIRVATLKLNTTDESQINKEVKAAEQRVRRAIYQALTHLASLGLTDYNNPKFETYAATFFDFVEVRKRMMELESKTDSTISTARINTKKFLFVLYFESKSRIGL</sequence>
<evidence type="ECO:0000313" key="3">
    <source>
        <dbReference type="EMBL" id="RNB74417.1"/>
    </source>
</evidence>
<dbReference type="EMBL" id="RHHR01000015">
    <property type="protein sequence ID" value="RNB74417.1"/>
    <property type="molecule type" value="Genomic_DNA"/>
</dbReference>
<dbReference type="OrthoDB" id="1684633at2"/>
<dbReference type="Gene3D" id="3.40.50.2300">
    <property type="match status" value="1"/>
</dbReference>
<keyword evidence="1" id="KW-0597">Phosphoprotein</keyword>
<evidence type="ECO:0000256" key="1">
    <source>
        <dbReference type="PROSITE-ProRule" id="PRU00169"/>
    </source>
</evidence>
<keyword evidence="4" id="KW-1185">Reference proteome</keyword>
<dbReference type="Pfam" id="PF00072">
    <property type="entry name" value="Response_reg"/>
    <property type="match status" value="1"/>
</dbReference>
<dbReference type="InterPro" id="IPR001789">
    <property type="entry name" value="Sig_transdc_resp-reg_receiver"/>
</dbReference>
<proteinExistence type="predicted"/>
<reference evidence="3 4" key="1">
    <citation type="submission" date="2018-10" db="EMBL/GenBank/DDBJ databases">
        <title>Phylogenomics of Brevibacillus.</title>
        <authorList>
            <person name="Dunlap C."/>
        </authorList>
    </citation>
    <scope>NUCLEOTIDE SEQUENCE [LARGE SCALE GENOMIC DNA]</scope>
    <source>
        <strain evidence="3 4">JCM 12215</strain>
    </source>
</reference>
<protein>
    <submittedName>
        <fullName evidence="3">Response regulator</fullName>
    </submittedName>
</protein>
<dbReference type="InterPro" id="IPR052048">
    <property type="entry name" value="ST_Response_Regulator"/>
</dbReference>
<dbReference type="PANTHER" id="PTHR43228:SF8">
    <property type="entry name" value="TRANSCRIPTIONAL REGULATORY PROTEIN GLNL"/>
    <property type="match status" value="1"/>
</dbReference>
<dbReference type="PANTHER" id="PTHR43228">
    <property type="entry name" value="TWO-COMPONENT RESPONSE REGULATOR"/>
    <property type="match status" value="1"/>
</dbReference>
<evidence type="ECO:0000313" key="4">
    <source>
        <dbReference type="Proteomes" id="UP000282028"/>
    </source>
</evidence>
<dbReference type="SUPFAM" id="SSF52172">
    <property type="entry name" value="CheY-like"/>
    <property type="match status" value="1"/>
</dbReference>
<evidence type="ECO:0000259" key="2">
    <source>
        <dbReference type="PROSITE" id="PS50110"/>
    </source>
</evidence>